<dbReference type="GeneID" id="125418305"/>
<proteinExistence type="predicted"/>
<protein>
    <submittedName>
        <fullName evidence="7">S-locus-specific glycoprotein S13-like</fullName>
    </submittedName>
</protein>
<dbReference type="PANTHER" id="PTHR32444:SF118">
    <property type="entry name" value="OS09G0551150 PROTEIN"/>
    <property type="match status" value="1"/>
</dbReference>
<keyword evidence="2" id="KW-1015">Disulfide bond</keyword>
<evidence type="ECO:0000313" key="6">
    <source>
        <dbReference type="Proteomes" id="UP001652623"/>
    </source>
</evidence>
<evidence type="ECO:0000313" key="7">
    <source>
        <dbReference type="RefSeq" id="XP_048323580.1"/>
    </source>
</evidence>
<accession>A0ABM3I913</accession>
<sequence length="227" mass="25212">MDTFSMFNGLVFLIHLFLKLYCCTALDFMTPAQPISDGQILVSSGQSFELGFFSPSTSKNRYVGIWYKTTPDVVVWVANRNNPLTDSSGQFTITNNGSLLLLNRTGSIIWSSNTSFMETTKNPVAQLLESGNPVVGSRDSLNSKIYAWQSFDYPSDNLLAGMKLGWELKTGLERYVTWKSSNDPSVGDFTYRLNITGIPQTIMAQGSTRKILSGLWNGVEFRGLVVL</sequence>
<dbReference type="Gene3D" id="2.90.10.10">
    <property type="entry name" value="Bulb-type lectin domain"/>
    <property type="match status" value="1"/>
</dbReference>
<evidence type="ECO:0000256" key="3">
    <source>
        <dbReference type="ARBA" id="ARBA00023180"/>
    </source>
</evidence>
<keyword evidence="1 4" id="KW-0732">Signal</keyword>
<feature type="domain" description="Bulb-type lectin" evidence="5">
    <location>
        <begin position="26"/>
        <end position="148"/>
    </location>
</feature>
<dbReference type="Proteomes" id="UP001652623">
    <property type="component" value="Chromosome 1"/>
</dbReference>
<dbReference type="CDD" id="cd00028">
    <property type="entry name" value="B_lectin"/>
    <property type="match status" value="1"/>
</dbReference>
<dbReference type="PROSITE" id="PS50927">
    <property type="entry name" value="BULB_LECTIN"/>
    <property type="match status" value="1"/>
</dbReference>
<dbReference type="InterPro" id="IPR036426">
    <property type="entry name" value="Bulb-type_lectin_dom_sf"/>
</dbReference>
<evidence type="ECO:0000256" key="4">
    <source>
        <dbReference type="SAM" id="SignalP"/>
    </source>
</evidence>
<dbReference type="SMART" id="SM00108">
    <property type="entry name" value="B_lectin"/>
    <property type="match status" value="1"/>
</dbReference>
<evidence type="ECO:0000256" key="1">
    <source>
        <dbReference type="ARBA" id="ARBA00022729"/>
    </source>
</evidence>
<evidence type="ECO:0000256" key="2">
    <source>
        <dbReference type="ARBA" id="ARBA00023157"/>
    </source>
</evidence>
<dbReference type="InterPro" id="IPR001480">
    <property type="entry name" value="Bulb-type_lectin_dom"/>
</dbReference>
<gene>
    <name evidence="7" type="primary">LOC125418305</name>
</gene>
<name>A0ABM3I913_ZIZJJ</name>
<dbReference type="Pfam" id="PF01453">
    <property type="entry name" value="B_lectin"/>
    <property type="match status" value="1"/>
</dbReference>
<reference evidence="7" key="1">
    <citation type="submission" date="2025-08" db="UniProtKB">
        <authorList>
            <consortium name="RefSeq"/>
        </authorList>
    </citation>
    <scope>IDENTIFICATION</scope>
    <source>
        <tissue evidence="7">Seedling</tissue>
    </source>
</reference>
<dbReference type="RefSeq" id="XP_048323580.1">
    <property type="nucleotide sequence ID" value="XM_048467623.1"/>
</dbReference>
<feature type="signal peptide" evidence="4">
    <location>
        <begin position="1"/>
        <end position="25"/>
    </location>
</feature>
<dbReference type="SUPFAM" id="SSF51110">
    <property type="entry name" value="alpha-D-mannose-specific plant lectins"/>
    <property type="match status" value="1"/>
</dbReference>
<organism evidence="6 7">
    <name type="scientific">Ziziphus jujuba</name>
    <name type="common">Chinese jujube</name>
    <name type="synonym">Ziziphus sativa</name>
    <dbReference type="NCBI Taxonomy" id="326968"/>
    <lineage>
        <taxon>Eukaryota</taxon>
        <taxon>Viridiplantae</taxon>
        <taxon>Streptophyta</taxon>
        <taxon>Embryophyta</taxon>
        <taxon>Tracheophyta</taxon>
        <taxon>Spermatophyta</taxon>
        <taxon>Magnoliopsida</taxon>
        <taxon>eudicotyledons</taxon>
        <taxon>Gunneridae</taxon>
        <taxon>Pentapetalae</taxon>
        <taxon>rosids</taxon>
        <taxon>fabids</taxon>
        <taxon>Rosales</taxon>
        <taxon>Rhamnaceae</taxon>
        <taxon>Paliureae</taxon>
        <taxon>Ziziphus</taxon>
    </lineage>
</organism>
<dbReference type="PANTHER" id="PTHR32444">
    <property type="entry name" value="BULB-TYPE LECTIN DOMAIN-CONTAINING PROTEIN"/>
    <property type="match status" value="1"/>
</dbReference>
<evidence type="ECO:0000259" key="5">
    <source>
        <dbReference type="PROSITE" id="PS50927"/>
    </source>
</evidence>
<feature type="chain" id="PRO_5046140088" evidence="4">
    <location>
        <begin position="26"/>
        <end position="227"/>
    </location>
</feature>
<keyword evidence="3" id="KW-0325">Glycoprotein</keyword>
<keyword evidence="6" id="KW-1185">Reference proteome</keyword>